<dbReference type="Gene3D" id="1.20.1560.10">
    <property type="entry name" value="ABC transporter type 1, transmembrane domain"/>
    <property type="match status" value="1"/>
</dbReference>
<dbReference type="GO" id="GO:0042626">
    <property type="term" value="F:ATPase-coupled transmembrane transporter activity"/>
    <property type="evidence" value="ECO:0007669"/>
    <property type="project" value="TreeGrafter"/>
</dbReference>
<dbReference type="GO" id="GO:0005524">
    <property type="term" value="F:ATP binding"/>
    <property type="evidence" value="ECO:0007669"/>
    <property type="project" value="UniProtKB-KW"/>
</dbReference>
<dbReference type="PANTHER" id="PTHR24223:SF456">
    <property type="entry name" value="MULTIDRUG RESISTANCE-ASSOCIATED PROTEIN LETHAL(2)03659"/>
    <property type="match status" value="1"/>
</dbReference>
<evidence type="ECO:0000256" key="2">
    <source>
        <dbReference type="ARBA" id="ARBA00009726"/>
    </source>
</evidence>
<evidence type="ECO:0000256" key="1">
    <source>
        <dbReference type="ARBA" id="ARBA00004141"/>
    </source>
</evidence>
<organism evidence="10">
    <name type="scientific">Oppiella nova</name>
    <dbReference type="NCBI Taxonomy" id="334625"/>
    <lineage>
        <taxon>Eukaryota</taxon>
        <taxon>Metazoa</taxon>
        <taxon>Ecdysozoa</taxon>
        <taxon>Arthropoda</taxon>
        <taxon>Chelicerata</taxon>
        <taxon>Arachnida</taxon>
        <taxon>Acari</taxon>
        <taxon>Acariformes</taxon>
        <taxon>Sarcoptiformes</taxon>
        <taxon>Oribatida</taxon>
        <taxon>Brachypylina</taxon>
        <taxon>Oppioidea</taxon>
        <taxon>Oppiidae</taxon>
        <taxon>Oppiella</taxon>
    </lineage>
</organism>
<sequence length="178" mass="19572">MACFLKSINLSVYLVASRIILFACFIAYVLTGNLLTAKTVFVTMTLFNRLRTTLTLLFPNAIAQCAELAVSCTRIQTFLELGEMEPKTYNTTSDSPFATIKNISFNINPGDLLAVIGPVGSGKSSLLMSILNELPVLEGSIRTVGTISYASQEPWSFNNSIRNNILFGSAYDEHRAHY</sequence>
<evidence type="ECO:0000256" key="3">
    <source>
        <dbReference type="ARBA" id="ARBA00022692"/>
    </source>
</evidence>
<gene>
    <name evidence="10" type="ORF">ONB1V03_LOCUS19235</name>
</gene>
<keyword evidence="3 8" id="KW-0812">Transmembrane</keyword>
<dbReference type="PANTHER" id="PTHR24223">
    <property type="entry name" value="ATP-BINDING CASSETTE SUB-FAMILY C"/>
    <property type="match status" value="1"/>
</dbReference>
<evidence type="ECO:0000256" key="7">
    <source>
        <dbReference type="ARBA" id="ARBA00023136"/>
    </source>
</evidence>
<dbReference type="Proteomes" id="UP000728032">
    <property type="component" value="Unassembled WGS sequence"/>
</dbReference>
<accession>A0A7R9MLW6</accession>
<evidence type="ECO:0000259" key="9">
    <source>
        <dbReference type="Pfam" id="PF00005"/>
    </source>
</evidence>
<evidence type="ECO:0000256" key="8">
    <source>
        <dbReference type="SAM" id="Phobius"/>
    </source>
</evidence>
<feature type="transmembrane region" description="Helical" evidence="8">
    <location>
        <begin position="12"/>
        <end position="30"/>
    </location>
</feature>
<name>A0A7R9MLW6_9ACAR</name>
<dbReference type="GO" id="GO:0016020">
    <property type="term" value="C:membrane"/>
    <property type="evidence" value="ECO:0007669"/>
    <property type="project" value="UniProtKB-SubCell"/>
</dbReference>
<dbReference type="EMBL" id="CAJPVJ010028828">
    <property type="protein sequence ID" value="CAG2179811.1"/>
    <property type="molecule type" value="Genomic_DNA"/>
</dbReference>
<feature type="domain" description="ABC transporter" evidence="9">
    <location>
        <begin position="101"/>
        <end position="154"/>
    </location>
</feature>
<evidence type="ECO:0000256" key="6">
    <source>
        <dbReference type="ARBA" id="ARBA00022989"/>
    </source>
</evidence>
<dbReference type="InterPro" id="IPR027417">
    <property type="entry name" value="P-loop_NTPase"/>
</dbReference>
<dbReference type="InterPro" id="IPR003439">
    <property type="entry name" value="ABC_transporter-like_ATP-bd"/>
</dbReference>
<comment type="similarity">
    <text evidence="2">Belongs to the ABC transporter superfamily. ABCC family. Conjugate transporter (TC 3.A.1.208) subfamily.</text>
</comment>
<feature type="non-terminal residue" evidence="10">
    <location>
        <position position="178"/>
    </location>
</feature>
<dbReference type="AlphaFoldDB" id="A0A7R9MLW6"/>
<evidence type="ECO:0000313" key="11">
    <source>
        <dbReference type="Proteomes" id="UP000728032"/>
    </source>
</evidence>
<protein>
    <recommendedName>
        <fullName evidence="9">ABC transporter domain-containing protein</fullName>
    </recommendedName>
</protein>
<dbReference type="Gene3D" id="3.40.50.300">
    <property type="entry name" value="P-loop containing nucleotide triphosphate hydrolases"/>
    <property type="match status" value="1"/>
</dbReference>
<dbReference type="OrthoDB" id="6500128at2759"/>
<dbReference type="EMBL" id="OC943653">
    <property type="protein sequence ID" value="CAD7662675.1"/>
    <property type="molecule type" value="Genomic_DNA"/>
</dbReference>
<keyword evidence="5" id="KW-0067">ATP-binding</keyword>
<dbReference type="InterPro" id="IPR036640">
    <property type="entry name" value="ABC1_TM_sf"/>
</dbReference>
<dbReference type="SUPFAM" id="SSF52540">
    <property type="entry name" value="P-loop containing nucleoside triphosphate hydrolases"/>
    <property type="match status" value="1"/>
</dbReference>
<keyword evidence="7 8" id="KW-0472">Membrane</keyword>
<evidence type="ECO:0000256" key="5">
    <source>
        <dbReference type="ARBA" id="ARBA00022840"/>
    </source>
</evidence>
<dbReference type="Pfam" id="PF00005">
    <property type="entry name" value="ABC_tran"/>
    <property type="match status" value="1"/>
</dbReference>
<evidence type="ECO:0000256" key="4">
    <source>
        <dbReference type="ARBA" id="ARBA00022741"/>
    </source>
</evidence>
<dbReference type="InterPro" id="IPR050173">
    <property type="entry name" value="ABC_transporter_C-like"/>
</dbReference>
<keyword evidence="6 8" id="KW-1133">Transmembrane helix</keyword>
<dbReference type="GO" id="GO:0016887">
    <property type="term" value="F:ATP hydrolysis activity"/>
    <property type="evidence" value="ECO:0007669"/>
    <property type="project" value="InterPro"/>
</dbReference>
<proteinExistence type="inferred from homology"/>
<evidence type="ECO:0000313" key="10">
    <source>
        <dbReference type="EMBL" id="CAD7662675.1"/>
    </source>
</evidence>
<keyword evidence="4" id="KW-0547">Nucleotide-binding</keyword>
<keyword evidence="11" id="KW-1185">Reference proteome</keyword>
<comment type="subcellular location">
    <subcellularLocation>
        <location evidence="1">Membrane</location>
        <topology evidence="1">Multi-pass membrane protein</topology>
    </subcellularLocation>
</comment>
<reference evidence="10" key="1">
    <citation type="submission" date="2020-11" db="EMBL/GenBank/DDBJ databases">
        <authorList>
            <person name="Tran Van P."/>
        </authorList>
    </citation>
    <scope>NUCLEOTIDE SEQUENCE</scope>
</reference>